<evidence type="ECO:0000313" key="1">
    <source>
        <dbReference type="EMBL" id="TFK73497.1"/>
    </source>
</evidence>
<name>A0ACD3B730_9AGAR</name>
<evidence type="ECO:0000313" key="2">
    <source>
        <dbReference type="Proteomes" id="UP000308600"/>
    </source>
</evidence>
<accession>A0ACD3B730</accession>
<proteinExistence type="predicted"/>
<dbReference type="Proteomes" id="UP000308600">
    <property type="component" value="Unassembled WGS sequence"/>
</dbReference>
<gene>
    <name evidence="1" type="ORF">BDN72DRAFT_834625</name>
</gene>
<dbReference type="EMBL" id="ML208275">
    <property type="protein sequence ID" value="TFK73497.1"/>
    <property type="molecule type" value="Genomic_DNA"/>
</dbReference>
<protein>
    <submittedName>
        <fullName evidence="1">HlyIII-domain-containing protein</fullName>
    </submittedName>
</protein>
<keyword evidence="2" id="KW-1185">Reference proteome</keyword>
<reference evidence="1 2" key="1">
    <citation type="journal article" date="2019" name="Nat. Ecol. Evol.">
        <title>Megaphylogeny resolves global patterns of mushroom evolution.</title>
        <authorList>
            <person name="Varga T."/>
            <person name="Krizsan K."/>
            <person name="Foldi C."/>
            <person name="Dima B."/>
            <person name="Sanchez-Garcia M."/>
            <person name="Sanchez-Ramirez S."/>
            <person name="Szollosi G.J."/>
            <person name="Szarkandi J.G."/>
            <person name="Papp V."/>
            <person name="Albert L."/>
            <person name="Andreopoulos W."/>
            <person name="Angelini C."/>
            <person name="Antonin V."/>
            <person name="Barry K.W."/>
            <person name="Bougher N.L."/>
            <person name="Buchanan P."/>
            <person name="Buyck B."/>
            <person name="Bense V."/>
            <person name="Catcheside P."/>
            <person name="Chovatia M."/>
            <person name="Cooper J."/>
            <person name="Damon W."/>
            <person name="Desjardin D."/>
            <person name="Finy P."/>
            <person name="Geml J."/>
            <person name="Haridas S."/>
            <person name="Hughes K."/>
            <person name="Justo A."/>
            <person name="Karasinski D."/>
            <person name="Kautmanova I."/>
            <person name="Kiss B."/>
            <person name="Kocsube S."/>
            <person name="Kotiranta H."/>
            <person name="LaButti K.M."/>
            <person name="Lechner B.E."/>
            <person name="Liimatainen K."/>
            <person name="Lipzen A."/>
            <person name="Lukacs Z."/>
            <person name="Mihaltcheva S."/>
            <person name="Morgado L.N."/>
            <person name="Niskanen T."/>
            <person name="Noordeloos M.E."/>
            <person name="Ohm R.A."/>
            <person name="Ortiz-Santana B."/>
            <person name="Ovrebo C."/>
            <person name="Racz N."/>
            <person name="Riley R."/>
            <person name="Savchenko A."/>
            <person name="Shiryaev A."/>
            <person name="Soop K."/>
            <person name="Spirin V."/>
            <person name="Szebenyi C."/>
            <person name="Tomsovsky M."/>
            <person name="Tulloss R.E."/>
            <person name="Uehling J."/>
            <person name="Grigoriev I.V."/>
            <person name="Vagvolgyi C."/>
            <person name="Papp T."/>
            <person name="Martin F.M."/>
            <person name="Miettinen O."/>
            <person name="Hibbett D.S."/>
            <person name="Nagy L.G."/>
        </authorList>
    </citation>
    <scope>NUCLEOTIDE SEQUENCE [LARGE SCALE GENOMIC DNA]</scope>
    <source>
        <strain evidence="1 2">NL-1719</strain>
    </source>
</reference>
<sequence length="320" mass="36302">MLVVAHNRRTSSLDGMQNSLRRRRPKKPHRVDYTNRPLARTLTWQDIPDWQKDNEFIHAGYRRIQHHWRGCFVSVYAYLHNETVNIHTHLWGAVIFLYLLLALPGNVLVTVPSTTWVDVGIFSVFLMAATFCLGGSALFHTSTCHSEQVATRCHALDYTGILVLIVGSTYPCLYYGFFCETYLQAFYLLFISCAGIGAGTIVLDPEYAKPTHRGARTVVFVLLGLSAVLPVLHLSYIQSFQFLLQDLGFDWLLASAGLYLFGALLYANRVPERLSPGKFDYFFASHQLFHVCIVLAAGAHYISVWKALQYRHSRLPQCPP</sequence>
<organism evidence="1 2">
    <name type="scientific">Pluteus cervinus</name>
    <dbReference type="NCBI Taxonomy" id="181527"/>
    <lineage>
        <taxon>Eukaryota</taxon>
        <taxon>Fungi</taxon>
        <taxon>Dikarya</taxon>
        <taxon>Basidiomycota</taxon>
        <taxon>Agaricomycotina</taxon>
        <taxon>Agaricomycetes</taxon>
        <taxon>Agaricomycetidae</taxon>
        <taxon>Agaricales</taxon>
        <taxon>Pluteineae</taxon>
        <taxon>Pluteaceae</taxon>
        <taxon>Pluteus</taxon>
    </lineage>
</organism>